<dbReference type="Proteomes" id="UP001366166">
    <property type="component" value="Chromosome"/>
</dbReference>
<protein>
    <recommendedName>
        <fullName evidence="7">SAM-dependent chlorinase/fluorinase</fullName>
    </recommendedName>
</protein>
<dbReference type="Gene3D" id="3.40.50.10790">
    <property type="entry name" value="S-adenosyl-l-methionine hydroxide adenosyltransferase, N-terminal"/>
    <property type="match status" value="1"/>
</dbReference>
<dbReference type="InterPro" id="IPR046469">
    <property type="entry name" value="SAM_HAT_N"/>
</dbReference>
<evidence type="ECO:0008006" key="7">
    <source>
        <dbReference type="Google" id="ProtNLM"/>
    </source>
</evidence>
<dbReference type="Gene3D" id="2.40.30.90">
    <property type="entry name" value="Bacterial fluorinating enzyme like"/>
    <property type="match status" value="1"/>
</dbReference>
<dbReference type="InterPro" id="IPR002747">
    <property type="entry name" value="SAM_OH_AdoTrfase"/>
</dbReference>
<dbReference type="EMBL" id="AP028679">
    <property type="protein sequence ID" value="BEQ14905.1"/>
    <property type="molecule type" value="Genomic_DNA"/>
</dbReference>
<dbReference type="SUPFAM" id="SSF102522">
    <property type="entry name" value="Bacterial fluorinating enzyme, N-terminal domain"/>
    <property type="match status" value="1"/>
</dbReference>
<accession>A0AAU9ET43</accession>
<feature type="domain" description="S-adenosyl-l-methionine hydroxide adenosyltransferase C-terminal" evidence="4">
    <location>
        <begin position="174"/>
        <end position="257"/>
    </location>
</feature>
<evidence type="ECO:0000313" key="6">
    <source>
        <dbReference type="Proteomes" id="UP001366166"/>
    </source>
</evidence>
<evidence type="ECO:0000313" key="5">
    <source>
        <dbReference type="EMBL" id="BEQ14905.1"/>
    </source>
</evidence>
<dbReference type="SUPFAM" id="SSF101852">
    <property type="entry name" value="Bacterial fluorinating enzyme, C-terminal domain"/>
    <property type="match status" value="1"/>
</dbReference>
<dbReference type="PANTHER" id="PTHR35092:SF1">
    <property type="entry name" value="CHLORINASE MJ1651"/>
    <property type="match status" value="1"/>
</dbReference>
<dbReference type="RefSeq" id="WP_338606576.1">
    <property type="nucleotide sequence ID" value="NZ_AP028679.1"/>
</dbReference>
<proteinExistence type="inferred from homology"/>
<keyword evidence="1" id="KW-0949">S-adenosyl-L-methionine</keyword>
<sequence>MQERPIITLTSDFGPGPYVGVMKGVILGLCPQATLVDLDHSLASQDVLAGALTLEQALGVFPPGTVHLAVVDPGVGTERRALAVAGAGDLWVGPDNGIFTPVFLADPAAKAYEITDQSLFRDPVSATFHGRDVFAPVAAALALGRDPATLGPLVSDPMRLDWPRPRREGEALVGQVLMADRFGNLISNLPQAEVGAFLKDRQALISLAGGAVKGISRAYGQKEPGQLLALFNSQGRLELALSQGSFLERLGLKPGNERGLEVRVEAQ</sequence>
<feature type="domain" description="S-adenosyl-l-methionine hydroxide adenosyltransferase N-terminal" evidence="3">
    <location>
        <begin position="7"/>
        <end position="151"/>
    </location>
</feature>
<dbReference type="InterPro" id="IPR046470">
    <property type="entry name" value="SAM_HAT_C"/>
</dbReference>
<keyword evidence="6" id="KW-1185">Reference proteome</keyword>
<dbReference type="AlphaFoldDB" id="A0AAU9ET43"/>
<gene>
    <name evidence="5" type="ORF">FAK_19710</name>
</gene>
<name>A0AAU9ET43_9BACT</name>
<reference evidence="6" key="1">
    <citation type="journal article" date="2023" name="Arch. Microbiol.">
        <title>Desulfoferula mesophilus gen. nov. sp. nov., a mesophilic sulfate-reducing bacterium isolated from a brackish lake sediment.</title>
        <authorList>
            <person name="Watanabe T."/>
            <person name="Yabe T."/>
            <person name="Tsuji J.M."/>
            <person name="Fukui M."/>
        </authorList>
    </citation>
    <scope>NUCLEOTIDE SEQUENCE [LARGE SCALE GENOMIC DNA]</scope>
    <source>
        <strain evidence="6">12FAK</strain>
    </source>
</reference>
<dbReference type="PANTHER" id="PTHR35092">
    <property type="entry name" value="CHLORINASE MJ1651"/>
    <property type="match status" value="1"/>
</dbReference>
<dbReference type="InterPro" id="IPR023228">
    <property type="entry name" value="SAM_OH_AdoTrfase_N_sf"/>
</dbReference>
<evidence type="ECO:0000259" key="4">
    <source>
        <dbReference type="Pfam" id="PF20257"/>
    </source>
</evidence>
<comment type="similarity">
    <text evidence="2">Belongs to the SAM hydrolase / SAM-dependent halogenase family.</text>
</comment>
<dbReference type="KEGG" id="dmp:FAK_19710"/>
<dbReference type="PIRSF" id="PIRSF006779">
    <property type="entry name" value="UCP006779"/>
    <property type="match status" value="1"/>
</dbReference>
<dbReference type="Pfam" id="PF20257">
    <property type="entry name" value="SAM_HAT_C"/>
    <property type="match status" value="1"/>
</dbReference>
<evidence type="ECO:0000256" key="2">
    <source>
        <dbReference type="ARBA" id="ARBA00024035"/>
    </source>
</evidence>
<evidence type="ECO:0000259" key="3">
    <source>
        <dbReference type="Pfam" id="PF01887"/>
    </source>
</evidence>
<evidence type="ECO:0000256" key="1">
    <source>
        <dbReference type="ARBA" id="ARBA00022691"/>
    </source>
</evidence>
<dbReference type="InterPro" id="IPR023227">
    <property type="entry name" value="SAM_OH_AdoTrfase_C_sf"/>
</dbReference>
<organism evidence="5 6">
    <name type="scientific">Desulfoferula mesophila</name>
    <dbReference type="NCBI Taxonomy" id="3058419"/>
    <lineage>
        <taxon>Bacteria</taxon>
        <taxon>Pseudomonadati</taxon>
        <taxon>Thermodesulfobacteriota</taxon>
        <taxon>Desulfarculia</taxon>
        <taxon>Desulfarculales</taxon>
        <taxon>Desulfarculaceae</taxon>
        <taxon>Desulfoferula</taxon>
    </lineage>
</organism>
<dbReference type="Pfam" id="PF01887">
    <property type="entry name" value="SAM_HAT_N"/>
    <property type="match status" value="1"/>
</dbReference>